<protein>
    <submittedName>
        <fullName evidence="4">L-fucose isomerase</fullName>
        <ecNumber evidence="4">5.3.1.25</ecNumber>
    </submittedName>
</protein>
<feature type="domain" description="L-fucose isomerase N-terminal-2" evidence="3">
    <location>
        <begin position="1"/>
        <end position="73"/>
    </location>
</feature>
<dbReference type="AlphaFoldDB" id="A0A377CXM2"/>
<dbReference type="PANTHER" id="PTHR37840">
    <property type="entry name" value="L-FUCOSE ISOMERASE"/>
    <property type="match status" value="1"/>
</dbReference>
<dbReference type="PANTHER" id="PTHR37840:SF1">
    <property type="entry name" value="L-FUCOSE ISOMERASE"/>
    <property type="match status" value="1"/>
</dbReference>
<evidence type="ECO:0000256" key="2">
    <source>
        <dbReference type="ARBA" id="ARBA00023277"/>
    </source>
</evidence>
<dbReference type="GO" id="GO:0008790">
    <property type="term" value="F:arabinose isomerase activity"/>
    <property type="evidence" value="ECO:0007669"/>
    <property type="project" value="TreeGrafter"/>
</dbReference>
<evidence type="ECO:0000259" key="3">
    <source>
        <dbReference type="Pfam" id="PF07882"/>
    </source>
</evidence>
<evidence type="ECO:0000313" key="4">
    <source>
        <dbReference type="EMBL" id="STM07894.1"/>
    </source>
</evidence>
<sequence>MMQGNSKLADIGRVEESLGYNAIAAGFQGQRHWTDQYPNGDTAEAILNSSFDWNGVREPFVVATENDSLNGVANANGSPAHRHRSGICRCAYLLVTRSN</sequence>
<dbReference type="GO" id="GO:0030145">
    <property type="term" value="F:manganese ion binding"/>
    <property type="evidence" value="ECO:0007669"/>
    <property type="project" value="InterPro"/>
</dbReference>
<evidence type="ECO:0000256" key="1">
    <source>
        <dbReference type="ARBA" id="ARBA00023235"/>
    </source>
</evidence>
<dbReference type="Pfam" id="PF07882">
    <property type="entry name" value="Fucose_iso_N2"/>
    <property type="match status" value="1"/>
</dbReference>
<dbReference type="InterPro" id="IPR009015">
    <property type="entry name" value="Fucose_isomerase_N/cen_sf"/>
</dbReference>
<dbReference type="InterPro" id="IPR038392">
    <property type="entry name" value="Fucose_isomerase_dom2_sf"/>
</dbReference>
<dbReference type="InterPro" id="IPR005763">
    <property type="entry name" value="Fucose_isomerase"/>
</dbReference>
<organism evidence="4 5">
    <name type="scientific">Escherichia coli</name>
    <dbReference type="NCBI Taxonomy" id="562"/>
    <lineage>
        <taxon>Bacteria</taxon>
        <taxon>Pseudomonadati</taxon>
        <taxon>Pseudomonadota</taxon>
        <taxon>Gammaproteobacteria</taxon>
        <taxon>Enterobacterales</taxon>
        <taxon>Enterobacteriaceae</taxon>
        <taxon>Escherichia</taxon>
    </lineage>
</organism>
<keyword evidence="1 4" id="KW-0413">Isomerase</keyword>
<dbReference type="EC" id="5.3.1.25" evidence="4"/>
<dbReference type="InterPro" id="IPR012889">
    <property type="entry name" value="Fucose_isomerase_N2"/>
</dbReference>
<dbReference type="EMBL" id="UGED01000011">
    <property type="protein sequence ID" value="STM07894.1"/>
    <property type="molecule type" value="Genomic_DNA"/>
</dbReference>
<accession>A0A377CXM2</accession>
<reference evidence="4 5" key="1">
    <citation type="submission" date="2018-06" db="EMBL/GenBank/DDBJ databases">
        <authorList>
            <consortium name="Pathogen Informatics"/>
            <person name="Doyle S."/>
        </authorList>
    </citation>
    <scope>NUCLEOTIDE SEQUENCE [LARGE SCALE GENOMIC DNA]</scope>
    <source>
        <strain evidence="4 5">NCTC9962</strain>
    </source>
</reference>
<name>A0A377CXM2_ECOLX</name>
<dbReference type="GO" id="GO:0042355">
    <property type="term" value="P:L-fucose catabolic process"/>
    <property type="evidence" value="ECO:0007669"/>
    <property type="project" value="TreeGrafter"/>
</dbReference>
<dbReference type="Proteomes" id="UP000254052">
    <property type="component" value="Unassembled WGS sequence"/>
</dbReference>
<keyword evidence="2" id="KW-0119">Carbohydrate metabolism</keyword>
<dbReference type="GO" id="GO:0019571">
    <property type="term" value="P:D-arabinose catabolic process"/>
    <property type="evidence" value="ECO:0007669"/>
    <property type="project" value="TreeGrafter"/>
</dbReference>
<evidence type="ECO:0000313" key="5">
    <source>
        <dbReference type="Proteomes" id="UP000254052"/>
    </source>
</evidence>
<dbReference type="Gene3D" id="3.40.275.10">
    <property type="entry name" value="L-fucose Isomerase, Chain A, domain 2"/>
    <property type="match status" value="1"/>
</dbReference>
<proteinExistence type="predicted"/>
<dbReference type="GO" id="GO:0008736">
    <property type="term" value="F:L-fucose isomerase activity"/>
    <property type="evidence" value="ECO:0007669"/>
    <property type="project" value="UniProtKB-EC"/>
</dbReference>
<dbReference type="SUPFAM" id="SSF53743">
    <property type="entry name" value="FucI/AraA N-terminal and middle domains"/>
    <property type="match status" value="1"/>
</dbReference>
<dbReference type="GO" id="GO:0005737">
    <property type="term" value="C:cytoplasm"/>
    <property type="evidence" value="ECO:0007669"/>
    <property type="project" value="InterPro"/>
</dbReference>
<gene>
    <name evidence="4" type="primary">fucI_3</name>
    <name evidence="4" type="ORF">NCTC9962_05517</name>
</gene>